<reference evidence="4" key="1">
    <citation type="submission" date="2021-10" db="EMBL/GenBank/DDBJ databases">
        <title>Streptomyces nigrumlapis sp.nov.,an antimicrobial producing actinobacterium isolated from Black Gobi rocks.</title>
        <authorList>
            <person name="Wen Y."/>
            <person name="Zhang W."/>
            <person name="Liu X.G."/>
        </authorList>
    </citation>
    <scope>NUCLEOTIDE SEQUENCE</scope>
    <source>
        <strain evidence="4">ST13-2-2</strain>
    </source>
</reference>
<dbReference type="InterPro" id="IPR003325">
    <property type="entry name" value="TerD"/>
</dbReference>
<evidence type="ECO:0000313" key="4">
    <source>
        <dbReference type="EMBL" id="UQA95581.1"/>
    </source>
</evidence>
<dbReference type="PANTHER" id="PTHR32097">
    <property type="entry name" value="CAMP-BINDING PROTEIN 1-RELATED"/>
    <property type="match status" value="1"/>
</dbReference>
<dbReference type="EMBL" id="CP086322">
    <property type="protein sequence ID" value="UQA95581.1"/>
    <property type="molecule type" value="Genomic_DNA"/>
</dbReference>
<proteinExistence type="inferred from homology"/>
<organism evidence="4 5">
    <name type="scientific">Streptomyces halobius</name>
    <dbReference type="NCBI Taxonomy" id="2879846"/>
    <lineage>
        <taxon>Bacteria</taxon>
        <taxon>Bacillati</taxon>
        <taxon>Actinomycetota</taxon>
        <taxon>Actinomycetes</taxon>
        <taxon>Kitasatosporales</taxon>
        <taxon>Streptomycetaceae</taxon>
        <taxon>Streptomyces</taxon>
    </lineage>
</organism>
<dbReference type="Proteomes" id="UP000830115">
    <property type="component" value="Chromosome"/>
</dbReference>
<accession>A0ABY4MGY1</accession>
<feature type="region of interest" description="Disordered" evidence="2">
    <location>
        <begin position="182"/>
        <end position="429"/>
    </location>
</feature>
<feature type="compositionally biased region" description="Polar residues" evidence="2">
    <location>
        <begin position="233"/>
        <end position="271"/>
    </location>
</feature>
<feature type="domain" description="TerD" evidence="3">
    <location>
        <begin position="1"/>
        <end position="175"/>
    </location>
</feature>
<feature type="compositionally biased region" description="Low complexity" evidence="2">
    <location>
        <begin position="196"/>
        <end position="217"/>
    </location>
</feature>
<sequence length="429" mass="43978">MTHAMLKGSNVPLDATAVRAVLRWTPGAGVPDVDASALLVGAEGRVRSDEDFVFYNQPRHPSGLVRHLPKTRLADGLTDTIEADLSALDPSVDRVVLTASSDGGAFGLVSDLRMLLFDAAGDGDDDPIAVFDVVPETGDETALICGELYRRAETWKFRALGQGYASGLVGLATEFGISVEEDDSPAAGQAPPLAPEAPTQEAPTAAAPTAPADDPSPIGEPTAGRPAADGPTTGEQAASAPTTTEPGSAESGTAEPQTAGPNTPKPSTTDQPPAPASPPPSAWPEEAVGAPSAAAPQTYPGADPEAVTQHVPDPMPEPFSAAPLPSGAAASPPPPPQPAAGGGYGYPQNVPPPPAQPPGQPTSPPTYGYPGPPPQYQPPQQPPSAYGYPQPPQQQPHLPSAYGYPTQQQPFVPDPSFVLPPQGPQFQRR</sequence>
<comment type="similarity">
    <text evidence="1">Belongs to the CAPAB/TerDEXZ family.</text>
</comment>
<keyword evidence="5" id="KW-1185">Reference proteome</keyword>
<evidence type="ECO:0000313" key="5">
    <source>
        <dbReference type="Proteomes" id="UP000830115"/>
    </source>
</evidence>
<dbReference type="Gene3D" id="2.60.60.30">
    <property type="entry name" value="sav2460 like domains"/>
    <property type="match status" value="1"/>
</dbReference>
<feature type="compositionally biased region" description="Low complexity" evidence="2">
    <location>
        <begin position="321"/>
        <end position="330"/>
    </location>
</feature>
<feature type="compositionally biased region" description="Pro residues" evidence="2">
    <location>
        <begin position="370"/>
        <end position="382"/>
    </location>
</feature>
<name>A0ABY4MGY1_9ACTN</name>
<protein>
    <submittedName>
        <fullName evidence="4">TerD family protein</fullName>
    </submittedName>
</protein>
<evidence type="ECO:0000256" key="1">
    <source>
        <dbReference type="ARBA" id="ARBA00008775"/>
    </source>
</evidence>
<evidence type="ECO:0000256" key="2">
    <source>
        <dbReference type="SAM" id="MobiDB-lite"/>
    </source>
</evidence>
<dbReference type="Pfam" id="PF02342">
    <property type="entry name" value="TerD"/>
    <property type="match status" value="1"/>
</dbReference>
<gene>
    <name evidence="4" type="ORF">K9S39_30300</name>
</gene>
<dbReference type="PANTHER" id="PTHR32097:SF4">
    <property type="entry name" value="GENERAL STRESS PROTEIN 16U"/>
    <property type="match status" value="1"/>
</dbReference>
<evidence type="ECO:0000259" key="3">
    <source>
        <dbReference type="Pfam" id="PF02342"/>
    </source>
</evidence>
<dbReference type="RefSeq" id="WP_248866494.1">
    <property type="nucleotide sequence ID" value="NZ_CP086322.1"/>
</dbReference>
<feature type="compositionally biased region" description="Pro residues" evidence="2">
    <location>
        <begin position="349"/>
        <end position="364"/>
    </location>
</feature>
<dbReference type="CDD" id="cd06974">
    <property type="entry name" value="TerD_like"/>
    <property type="match status" value="1"/>
</dbReference>
<dbReference type="InterPro" id="IPR051324">
    <property type="entry name" value="Stress/Tellurium_Resist"/>
</dbReference>
<feature type="compositionally biased region" description="Pro residues" evidence="2">
    <location>
        <begin position="272"/>
        <end position="282"/>
    </location>
</feature>